<evidence type="ECO:0000259" key="1">
    <source>
        <dbReference type="Pfam" id="PF23125"/>
    </source>
</evidence>
<accession>A0ABV3X0A0</accession>
<dbReference type="Proteomes" id="UP001559025">
    <property type="component" value="Unassembled WGS sequence"/>
</dbReference>
<protein>
    <recommendedName>
        <fullName evidence="1">Antitoxin Xre/MbcA/ParS-like middle domain-containing protein</fullName>
    </recommendedName>
</protein>
<comment type="caution">
    <text evidence="2">The sequence shown here is derived from an EMBL/GenBank/DDBJ whole genome shotgun (WGS) entry which is preliminary data.</text>
</comment>
<evidence type="ECO:0000313" key="2">
    <source>
        <dbReference type="EMBL" id="MEX4009838.1"/>
    </source>
</evidence>
<reference evidence="2 3" key="1">
    <citation type="submission" date="2024-01" db="EMBL/GenBank/DDBJ databases">
        <title>New evidence supports the origin of RcGTA from prophage.</title>
        <authorList>
            <person name="Xu Y."/>
            <person name="Liu B."/>
            <person name="Chen F."/>
        </authorList>
    </citation>
    <scope>NUCLEOTIDE SEQUENCE [LARGE SCALE GENOMIC DNA]</scope>
    <source>
        <strain evidence="2 3">CBW1107-2</strain>
    </source>
</reference>
<evidence type="ECO:0000313" key="3">
    <source>
        <dbReference type="Proteomes" id="UP001559025"/>
    </source>
</evidence>
<dbReference type="RefSeq" id="WP_368804633.1">
    <property type="nucleotide sequence ID" value="NZ_JAZHFV010000007.1"/>
</dbReference>
<sequence>MASPNTQIDRNGRARVAERVTTKVTDALKSDGAFESGSLALSARIAGAAAAAVVNLPVEARQKLTKRQTELVRGIRRLVETFSEDPGQGKIELPVPETVEPSNGEGLGPIVSADEGNRLLAEFAVARKIEDWAGPVAGASELSRNYGIPRSTLHRWQHADEVIGLLKGTRKHVFPVEQLIDGRPARGISAIVGLAGSHRVAWLWLRQSNPVLGSRKPIDLLKHDRVDEVVDTARAYFSPQ</sequence>
<dbReference type="EMBL" id="JAZHFV010000007">
    <property type="protein sequence ID" value="MEX4009838.1"/>
    <property type="molecule type" value="Genomic_DNA"/>
</dbReference>
<organism evidence="2 3">
    <name type="scientific">Neoaquamicrobium sediminum</name>
    <dbReference type="NCBI Taxonomy" id="1849104"/>
    <lineage>
        <taxon>Bacteria</taxon>
        <taxon>Pseudomonadati</taxon>
        <taxon>Pseudomonadota</taxon>
        <taxon>Alphaproteobacteria</taxon>
        <taxon>Hyphomicrobiales</taxon>
        <taxon>Phyllobacteriaceae</taxon>
        <taxon>Neoaquamicrobium</taxon>
    </lineage>
</organism>
<feature type="domain" description="Antitoxin Xre/MbcA/ParS-like middle" evidence="1">
    <location>
        <begin position="136"/>
        <end position="184"/>
    </location>
</feature>
<keyword evidence="3" id="KW-1185">Reference proteome</keyword>
<dbReference type="InterPro" id="IPR056312">
    <property type="entry name" value="Xre-MbcA-ParS_M"/>
</dbReference>
<dbReference type="Pfam" id="PF23125">
    <property type="entry name" value="Xre-MbcA-ParS_M"/>
    <property type="match status" value="1"/>
</dbReference>
<gene>
    <name evidence="2" type="ORF">V1479_21200</name>
</gene>
<proteinExistence type="predicted"/>
<name>A0ABV3X0A0_9HYPH</name>